<name>A0A0N1PDD0_LEPSE</name>
<feature type="domain" description="Rhodanese" evidence="1">
    <location>
        <begin position="21"/>
        <end position="122"/>
    </location>
</feature>
<organism evidence="2 3">
    <name type="scientific">Leptomonas seymouri</name>
    <dbReference type="NCBI Taxonomy" id="5684"/>
    <lineage>
        <taxon>Eukaryota</taxon>
        <taxon>Discoba</taxon>
        <taxon>Euglenozoa</taxon>
        <taxon>Kinetoplastea</taxon>
        <taxon>Metakinetoplastina</taxon>
        <taxon>Trypanosomatida</taxon>
        <taxon>Trypanosomatidae</taxon>
        <taxon>Leishmaniinae</taxon>
        <taxon>Leptomonas</taxon>
    </lineage>
</organism>
<dbReference type="GO" id="GO:0004725">
    <property type="term" value="F:protein tyrosine phosphatase activity"/>
    <property type="evidence" value="ECO:0007669"/>
    <property type="project" value="TreeGrafter"/>
</dbReference>
<dbReference type="InterPro" id="IPR001763">
    <property type="entry name" value="Rhodanese-like_dom"/>
</dbReference>
<dbReference type="Proteomes" id="UP000038009">
    <property type="component" value="Unassembled WGS sequence"/>
</dbReference>
<dbReference type="GO" id="GO:0005737">
    <property type="term" value="C:cytoplasm"/>
    <property type="evidence" value="ECO:0007669"/>
    <property type="project" value="TreeGrafter"/>
</dbReference>
<dbReference type="EMBL" id="LJSK01000010">
    <property type="protein sequence ID" value="KPI90108.1"/>
    <property type="molecule type" value="Genomic_DNA"/>
</dbReference>
<dbReference type="SUPFAM" id="SSF52821">
    <property type="entry name" value="Rhodanese/Cell cycle control phosphatase"/>
    <property type="match status" value="1"/>
</dbReference>
<dbReference type="PANTHER" id="PTHR10828">
    <property type="entry name" value="M-PHASE INDUCER PHOSPHATASE DUAL SPECIFICITY PHOSPHATASE CDC25"/>
    <property type="match status" value="1"/>
</dbReference>
<dbReference type="AlphaFoldDB" id="A0A0N1PDD0"/>
<dbReference type="InterPro" id="IPR036873">
    <property type="entry name" value="Rhodanese-like_dom_sf"/>
</dbReference>
<evidence type="ECO:0000313" key="2">
    <source>
        <dbReference type="EMBL" id="KPI90108.1"/>
    </source>
</evidence>
<evidence type="ECO:0000259" key="1">
    <source>
        <dbReference type="PROSITE" id="PS50206"/>
    </source>
</evidence>
<reference evidence="2 3" key="1">
    <citation type="journal article" date="2015" name="PLoS Pathog.">
        <title>Leptomonas seymouri: Adaptations to the Dixenous Life Cycle Analyzed by Genome Sequencing, Transcriptome Profiling and Co-infection with Leishmania donovani.</title>
        <authorList>
            <person name="Kraeva N."/>
            <person name="Butenko A."/>
            <person name="Hlavacova J."/>
            <person name="Kostygov A."/>
            <person name="Myskova J."/>
            <person name="Grybchuk D."/>
            <person name="Lestinova T."/>
            <person name="Votypka J."/>
            <person name="Volf P."/>
            <person name="Opperdoes F."/>
            <person name="Flegontov P."/>
            <person name="Lukes J."/>
            <person name="Yurchenko V."/>
        </authorList>
    </citation>
    <scope>NUCLEOTIDE SEQUENCE [LARGE SCALE GENOMIC DNA]</scope>
    <source>
        <strain evidence="2 3">ATCC 30220</strain>
    </source>
</reference>
<dbReference type="PROSITE" id="PS50206">
    <property type="entry name" value="RHODANESE_3"/>
    <property type="match status" value="1"/>
</dbReference>
<dbReference type="PANTHER" id="PTHR10828:SF38">
    <property type="entry name" value="ARSENICAL-RESISTANCE PROTEIN 2-RELATED"/>
    <property type="match status" value="1"/>
</dbReference>
<dbReference type="OrthoDB" id="102559at2759"/>
<comment type="caution">
    <text evidence="2">The sequence shown here is derived from an EMBL/GenBank/DDBJ whole genome shotgun (WGS) entry which is preliminary data.</text>
</comment>
<dbReference type="OMA" id="FRWADAN"/>
<keyword evidence="3" id="KW-1185">Reference proteome</keyword>
<evidence type="ECO:0000313" key="3">
    <source>
        <dbReference type="Proteomes" id="UP000038009"/>
    </source>
</evidence>
<sequence length="127" mass="14536">MANYLYIDPDELVELLDRPGSFHKVVVIDCRDEDRGNGFIANSIHAPTLSYTTKMYEQLAKQLFEEKKEIAVFHCAQSQVRGPKGANRFAMAQKANGYPLPVVYVLRGGFDEFYDMYGEFRPDLIYA</sequence>
<accession>A0A0N1PDD0</accession>
<protein>
    <recommendedName>
        <fullName evidence="1">Rhodanese domain-containing protein</fullName>
    </recommendedName>
</protein>
<dbReference type="SMART" id="SM00450">
    <property type="entry name" value="RHOD"/>
    <property type="match status" value="1"/>
</dbReference>
<dbReference type="VEuPathDB" id="TriTrypDB:Lsey_0010_0200"/>
<gene>
    <name evidence="2" type="ORF">ABL78_0753</name>
</gene>
<proteinExistence type="predicted"/>
<dbReference type="Pfam" id="PF00581">
    <property type="entry name" value="Rhodanese"/>
    <property type="match status" value="1"/>
</dbReference>
<dbReference type="GO" id="GO:0005634">
    <property type="term" value="C:nucleus"/>
    <property type="evidence" value="ECO:0007669"/>
    <property type="project" value="TreeGrafter"/>
</dbReference>
<dbReference type="Gene3D" id="3.40.250.10">
    <property type="entry name" value="Rhodanese-like domain"/>
    <property type="match status" value="1"/>
</dbReference>